<evidence type="ECO:0000256" key="2">
    <source>
        <dbReference type="ARBA" id="ARBA00022519"/>
    </source>
</evidence>
<dbReference type="HAMAP" id="MF_01915">
    <property type="entry name" value="LPS_assembly_LptC"/>
    <property type="match status" value="1"/>
</dbReference>
<proteinExistence type="inferred from homology"/>
<dbReference type="NCBIfam" id="TIGR04409">
    <property type="entry name" value="LptC_YrbK"/>
    <property type="match status" value="1"/>
</dbReference>
<comment type="subcellular location">
    <subcellularLocation>
        <location evidence="6">Cell inner membrane</location>
        <topology evidence="6">Single-pass membrane protein</topology>
    </subcellularLocation>
</comment>
<sequence>MRRWPTSTRPTKPWSEDATMSLRQQIPRLRHLLIVVIAMALVALLWQSDEQSHPDSAADLRGPDEPDSFVVNGVFRSYSEDGALKSELHSERIEQFDNRKVAHLISPRAVIRNTGTEQPWVLEAAEGRYERNQEQLHLSGNVAITRPLDDGAQARLSSDRLTLDNRRRIVHTDAPVVLDSPRGVTHAVGLKGWIDDRVLELQSQVEGRYDLRSSSP</sequence>
<evidence type="ECO:0000256" key="3">
    <source>
        <dbReference type="ARBA" id="ARBA00022692"/>
    </source>
</evidence>
<reference evidence="7 8" key="1">
    <citation type="submission" date="2017-07" db="EMBL/GenBank/DDBJ databases">
        <title>Tamlnaduibacter salinus (Mi-7) genome sequencing.</title>
        <authorList>
            <person name="Verma A."/>
            <person name="Krishnamurthi S."/>
        </authorList>
    </citation>
    <scope>NUCLEOTIDE SEQUENCE [LARGE SCALE GENOMIC DNA]</scope>
    <source>
        <strain evidence="7 8">Mi-7</strain>
    </source>
</reference>
<dbReference type="GO" id="GO:0017089">
    <property type="term" value="F:glycolipid transfer activity"/>
    <property type="evidence" value="ECO:0007669"/>
    <property type="project" value="TreeGrafter"/>
</dbReference>
<accession>A0A2A2I1P1</accession>
<dbReference type="InterPro" id="IPR026265">
    <property type="entry name" value="LptC"/>
</dbReference>
<comment type="caution">
    <text evidence="7">The sequence shown here is derived from an EMBL/GenBank/DDBJ whole genome shotgun (WGS) entry which is preliminary data.</text>
</comment>
<dbReference type="GO" id="GO:0043165">
    <property type="term" value="P:Gram-negative-bacterium-type cell outer membrane assembly"/>
    <property type="evidence" value="ECO:0007669"/>
    <property type="project" value="UniProtKB-UniRule"/>
</dbReference>
<dbReference type="GO" id="GO:0015221">
    <property type="term" value="F:lipopolysaccharide transmembrane transporter activity"/>
    <property type="evidence" value="ECO:0007669"/>
    <property type="project" value="InterPro"/>
</dbReference>
<dbReference type="PANTHER" id="PTHR37481">
    <property type="entry name" value="LIPOPOLYSACCHARIDE EXPORT SYSTEM PROTEIN LPTC"/>
    <property type="match status" value="1"/>
</dbReference>
<name>A0A2A2I1P1_9GAMM</name>
<feature type="transmembrane region" description="Helical" evidence="6">
    <location>
        <begin position="29"/>
        <end position="46"/>
    </location>
</feature>
<comment type="subunit">
    <text evidence="6">Component of the lipopolysaccharide transport and assembly complex. Interacts with LptA and the LptBFG transporter complex.</text>
</comment>
<keyword evidence="3 6" id="KW-0812">Transmembrane</keyword>
<dbReference type="EMBL" id="NMPM01000066">
    <property type="protein sequence ID" value="PAV25338.1"/>
    <property type="molecule type" value="Genomic_DNA"/>
</dbReference>
<dbReference type="InterPro" id="IPR052363">
    <property type="entry name" value="LPS_export_LptC"/>
</dbReference>
<keyword evidence="5 6" id="KW-0472">Membrane</keyword>
<comment type="function">
    <text evidence="6">Involved in the assembly of lipopolysaccharide (LPS). Required for the translocation of LPS from the inner membrane to the outer membrane. Facilitates the transfer of LPS from the inner membrane to the periplasmic protein LptA. Could be a docking site for LptA.</text>
</comment>
<evidence type="ECO:0000313" key="7">
    <source>
        <dbReference type="EMBL" id="PAV25338.1"/>
    </source>
</evidence>
<dbReference type="Gene3D" id="2.60.450.10">
    <property type="entry name" value="Lipopolysaccharide (LPS) transport protein A like domain"/>
    <property type="match status" value="1"/>
</dbReference>
<evidence type="ECO:0000313" key="8">
    <source>
        <dbReference type="Proteomes" id="UP000218332"/>
    </source>
</evidence>
<dbReference type="AlphaFoldDB" id="A0A2A2I1P1"/>
<keyword evidence="1 6" id="KW-1003">Cell membrane</keyword>
<protein>
    <recommendedName>
        <fullName evidence="6">Lipopolysaccharide export system protein LptC</fullName>
    </recommendedName>
</protein>
<evidence type="ECO:0000256" key="6">
    <source>
        <dbReference type="HAMAP-Rule" id="MF_01915"/>
    </source>
</evidence>
<keyword evidence="4 6" id="KW-1133">Transmembrane helix</keyword>
<keyword evidence="2 6" id="KW-0997">Cell inner membrane</keyword>
<evidence type="ECO:0000256" key="1">
    <source>
        <dbReference type="ARBA" id="ARBA00022475"/>
    </source>
</evidence>
<gene>
    <name evidence="6 7" type="primary">lptC</name>
    <name evidence="7" type="ORF">CF392_11530</name>
</gene>
<dbReference type="PANTHER" id="PTHR37481:SF1">
    <property type="entry name" value="LIPOPOLYSACCHARIDE EXPORT SYSTEM PROTEIN LPTC"/>
    <property type="match status" value="1"/>
</dbReference>
<dbReference type="Proteomes" id="UP000218332">
    <property type="component" value="Unassembled WGS sequence"/>
</dbReference>
<dbReference type="GO" id="GO:0030288">
    <property type="term" value="C:outer membrane-bounded periplasmic space"/>
    <property type="evidence" value="ECO:0007669"/>
    <property type="project" value="TreeGrafter"/>
</dbReference>
<evidence type="ECO:0000256" key="4">
    <source>
        <dbReference type="ARBA" id="ARBA00022989"/>
    </source>
</evidence>
<evidence type="ECO:0000256" key="5">
    <source>
        <dbReference type="ARBA" id="ARBA00023136"/>
    </source>
</evidence>
<organism evidence="7 8">
    <name type="scientific">Tamilnaduibacter salinus</name>
    <dbReference type="NCBI Taxonomy" id="1484056"/>
    <lineage>
        <taxon>Bacteria</taxon>
        <taxon>Pseudomonadati</taxon>
        <taxon>Pseudomonadota</taxon>
        <taxon>Gammaproteobacteria</taxon>
        <taxon>Pseudomonadales</taxon>
        <taxon>Marinobacteraceae</taxon>
        <taxon>Tamilnaduibacter</taxon>
    </lineage>
</organism>
<dbReference type="InterPro" id="IPR010664">
    <property type="entry name" value="LipoPS_assembly_LptC-rel"/>
</dbReference>
<dbReference type="Pfam" id="PF06835">
    <property type="entry name" value="LptC"/>
    <property type="match status" value="1"/>
</dbReference>
<keyword evidence="8" id="KW-1185">Reference proteome</keyword>
<comment type="similarity">
    <text evidence="6">Belongs to the LptC family.</text>
</comment>
<dbReference type="GO" id="GO:0005886">
    <property type="term" value="C:plasma membrane"/>
    <property type="evidence" value="ECO:0007669"/>
    <property type="project" value="UniProtKB-SubCell"/>
</dbReference>